<accession>A0ABW0BL05</accession>
<dbReference type="EMBL" id="JBHSKD010000015">
    <property type="protein sequence ID" value="MFC5177637.1"/>
    <property type="molecule type" value="Genomic_DNA"/>
</dbReference>
<evidence type="ECO:0000313" key="3">
    <source>
        <dbReference type="Proteomes" id="UP001596087"/>
    </source>
</evidence>
<feature type="chain" id="PRO_5046280927" evidence="1">
    <location>
        <begin position="37"/>
        <end position="252"/>
    </location>
</feature>
<name>A0ABW0BL05_9ACTN</name>
<dbReference type="RefSeq" id="WP_378590822.1">
    <property type="nucleotide sequence ID" value="NZ_JBHSKD010000015.1"/>
</dbReference>
<dbReference type="Gene3D" id="2.60.120.200">
    <property type="match status" value="1"/>
</dbReference>
<proteinExistence type="predicted"/>
<reference evidence="3" key="1">
    <citation type="journal article" date="2019" name="Int. J. Syst. Evol. Microbiol.">
        <title>The Global Catalogue of Microorganisms (GCM) 10K type strain sequencing project: providing services to taxonomists for standard genome sequencing and annotation.</title>
        <authorList>
            <consortium name="The Broad Institute Genomics Platform"/>
            <consortium name="The Broad Institute Genome Sequencing Center for Infectious Disease"/>
            <person name="Wu L."/>
            <person name="Ma J."/>
        </authorList>
    </citation>
    <scope>NUCLEOTIDE SEQUENCE [LARGE SCALE GENOMIC DNA]</scope>
    <source>
        <strain evidence="3">DFY41</strain>
    </source>
</reference>
<keyword evidence="3" id="KW-1185">Reference proteome</keyword>
<sequence>MTRPARQHRYVRPWAAAALTVAVGLAGAWAVPTADAAPAPQAAAARPTGKVLLFTFDSKRLLTDGAHVTNAAGKGRATVEVGAGHFKKVTGKPGRAARYPLSSGYGLLEAPDRRAWDPAGRDFAYGAKVRVATAQASRNMNVMQKGYYKQSGGQWKIQLDQGRPSCRVSGDAGALLVRSDTSVADGQWHRLACVRSYHSLVLKVDGTEVASATGTTGKVANSSVIRIGAKKLGTGRVDQFHGRLDVPFLTVH</sequence>
<keyword evidence="1" id="KW-0732">Signal</keyword>
<dbReference type="InterPro" id="IPR001791">
    <property type="entry name" value="Laminin_G"/>
</dbReference>
<comment type="caution">
    <text evidence="2">The sequence shown here is derived from an EMBL/GenBank/DDBJ whole genome shotgun (WGS) entry which is preliminary data.</text>
</comment>
<evidence type="ECO:0000313" key="2">
    <source>
        <dbReference type="EMBL" id="MFC5177637.1"/>
    </source>
</evidence>
<protein>
    <submittedName>
        <fullName evidence="2">LamG-like jellyroll fold domain-containing protein</fullName>
    </submittedName>
</protein>
<dbReference type="SUPFAM" id="SSF49899">
    <property type="entry name" value="Concanavalin A-like lectins/glucanases"/>
    <property type="match status" value="1"/>
</dbReference>
<evidence type="ECO:0000256" key="1">
    <source>
        <dbReference type="SAM" id="SignalP"/>
    </source>
</evidence>
<dbReference type="Proteomes" id="UP001596087">
    <property type="component" value="Unassembled WGS sequence"/>
</dbReference>
<dbReference type="InterPro" id="IPR013320">
    <property type="entry name" value="ConA-like_dom_sf"/>
</dbReference>
<dbReference type="Pfam" id="PF13385">
    <property type="entry name" value="Laminin_G_3"/>
    <property type="match status" value="1"/>
</dbReference>
<feature type="signal peptide" evidence="1">
    <location>
        <begin position="1"/>
        <end position="36"/>
    </location>
</feature>
<gene>
    <name evidence="2" type="ORF">ACFPGP_13220</name>
</gene>
<organism evidence="2 3">
    <name type="scientific">Nocardioides taihuensis</name>
    <dbReference type="NCBI Taxonomy" id="1835606"/>
    <lineage>
        <taxon>Bacteria</taxon>
        <taxon>Bacillati</taxon>
        <taxon>Actinomycetota</taxon>
        <taxon>Actinomycetes</taxon>
        <taxon>Propionibacteriales</taxon>
        <taxon>Nocardioidaceae</taxon>
        <taxon>Nocardioides</taxon>
    </lineage>
</organism>
<dbReference type="CDD" id="cd00110">
    <property type="entry name" value="LamG"/>
    <property type="match status" value="1"/>
</dbReference>